<feature type="region of interest" description="Disordered" evidence="1">
    <location>
        <begin position="24"/>
        <end position="84"/>
    </location>
</feature>
<dbReference type="AlphaFoldDB" id="A0A642UQY9"/>
<evidence type="ECO:0000313" key="2">
    <source>
        <dbReference type="EMBL" id="KAA8903718.1"/>
    </source>
</evidence>
<proteinExistence type="predicted"/>
<protein>
    <recommendedName>
        <fullName evidence="4">Hap4 transcription factor heteromerisation domain-containing protein</fullName>
    </recommendedName>
</protein>
<name>A0A642UQY9_DIURU</name>
<reference evidence="2 3" key="1">
    <citation type="submission" date="2019-07" db="EMBL/GenBank/DDBJ databases">
        <title>Genome assembly of two rare yeast pathogens: Diutina rugosa and Trichomonascus ciferrii.</title>
        <authorList>
            <person name="Mixao V."/>
            <person name="Saus E."/>
            <person name="Hansen A."/>
            <person name="Lass-Flor C."/>
            <person name="Gabaldon T."/>
        </authorList>
    </citation>
    <scope>NUCLEOTIDE SEQUENCE [LARGE SCALE GENOMIC DNA]</scope>
    <source>
        <strain evidence="2 3">CBS 613</strain>
    </source>
</reference>
<gene>
    <name evidence="2" type="ORF">DIURU_002230</name>
</gene>
<accession>A0A642UQY9</accession>
<evidence type="ECO:0000313" key="3">
    <source>
        <dbReference type="Proteomes" id="UP000449547"/>
    </source>
</evidence>
<evidence type="ECO:0008006" key="4">
    <source>
        <dbReference type="Google" id="ProtNLM"/>
    </source>
</evidence>
<dbReference type="RefSeq" id="XP_034012924.1">
    <property type="nucleotide sequence ID" value="XM_034154859.1"/>
</dbReference>
<feature type="region of interest" description="Disordered" evidence="1">
    <location>
        <begin position="137"/>
        <end position="165"/>
    </location>
</feature>
<feature type="region of interest" description="Disordered" evidence="1">
    <location>
        <begin position="228"/>
        <end position="263"/>
    </location>
</feature>
<sequence>MSPKKRAKVVKKEPEDDANIFSSASLKSSATTTAATSASSSASVSRKSSVATTPATPDTASDTTTTKITTTTKATVKSAPEPSSKEIAELKQHYLSKLKEQELIRNYIEVITNQITELSFVKSGMITFEALRPPTPASAPTLKATPVMTTTASSTSPSSTNKQHADQLDQINSIQDLNKFLAYLNRSSSILNSATKRQPSKREDSESWVNHQINHYLELRAKFKPKQGAIDAKSSSSRSSSSPFAAASAVESPASKPSASMRQMSVASSPRFLDDFDFDMGRPSSDIDLVLDNDVVDRMILETASGPSISDIPNEIGILMADDDYGVKIHSGSSKDDDSSAANDNGTRSVTSLTPKRQGKFNCGFCSSDTPCLCLDTDIETCVPK</sequence>
<feature type="compositionally biased region" description="Low complexity" evidence="1">
    <location>
        <begin position="232"/>
        <end position="260"/>
    </location>
</feature>
<evidence type="ECO:0000256" key="1">
    <source>
        <dbReference type="SAM" id="MobiDB-lite"/>
    </source>
</evidence>
<dbReference type="VEuPathDB" id="FungiDB:DIURU_002230"/>
<dbReference type="EMBL" id="SWFT01000066">
    <property type="protein sequence ID" value="KAA8903718.1"/>
    <property type="molecule type" value="Genomic_DNA"/>
</dbReference>
<feature type="compositionally biased region" description="Low complexity" evidence="1">
    <location>
        <begin position="149"/>
        <end position="160"/>
    </location>
</feature>
<dbReference type="GeneID" id="54780881"/>
<dbReference type="Proteomes" id="UP000449547">
    <property type="component" value="Unassembled WGS sequence"/>
</dbReference>
<organism evidence="2 3">
    <name type="scientific">Diutina rugosa</name>
    <name type="common">Yeast</name>
    <name type="synonym">Candida rugosa</name>
    <dbReference type="NCBI Taxonomy" id="5481"/>
    <lineage>
        <taxon>Eukaryota</taxon>
        <taxon>Fungi</taxon>
        <taxon>Dikarya</taxon>
        <taxon>Ascomycota</taxon>
        <taxon>Saccharomycotina</taxon>
        <taxon>Pichiomycetes</taxon>
        <taxon>Debaryomycetaceae</taxon>
        <taxon>Diutina</taxon>
    </lineage>
</organism>
<dbReference type="OrthoDB" id="5374328at2759"/>
<feature type="region of interest" description="Disordered" evidence="1">
    <location>
        <begin position="330"/>
        <end position="353"/>
    </location>
</feature>
<comment type="caution">
    <text evidence="2">The sequence shown here is derived from an EMBL/GenBank/DDBJ whole genome shotgun (WGS) entry which is preliminary data.</text>
</comment>
<feature type="compositionally biased region" description="Low complexity" evidence="1">
    <location>
        <begin position="24"/>
        <end position="80"/>
    </location>
</feature>
<keyword evidence="3" id="KW-1185">Reference proteome</keyword>